<evidence type="ECO:0000313" key="1">
    <source>
        <dbReference type="EMBL" id="CAG8818973.1"/>
    </source>
</evidence>
<organism evidence="1 2">
    <name type="scientific">Cetraspora pellucida</name>
    <dbReference type="NCBI Taxonomy" id="1433469"/>
    <lineage>
        <taxon>Eukaryota</taxon>
        <taxon>Fungi</taxon>
        <taxon>Fungi incertae sedis</taxon>
        <taxon>Mucoromycota</taxon>
        <taxon>Glomeromycotina</taxon>
        <taxon>Glomeromycetes</taxon>
        <taxon>Diversisporales</taxon>
        <taxon>Gigasporaceae</taxon>
        <taxon>Cetraspora</taxon>
    </lineage>
</organism>
<dbReference type="EMBL" id="CAJVQA010047410">
    <property type="protein sequence ID" value="CAG8818973.1"/>
    <property type="molecule type" value="Genomic_DNA"/>
</dbReference>
<sequence>KTVQAQENRIKNSKPEELNNKTVKDNEIIVFKIIEKIELYNLLQKLQELQ</sequence>
<feature type="non-terminal residue" evidence="1">
    <location>
        <position position="1"/>
    </location>
</feature>
<evidence type="ECO:0000313" key="2">
    <source>
        <dbReference type="Proteomes" id="UP000789759"/>
    </source>
</evidence>
<proteinExistence type="predicted"/>
<protein>
    <submittedName>
        <fullName evidence="1">22435_t:CDS:1</fullName>
    </submittedName>
</protein>
<accession>A0A9N9KD27</accession>
<gene>
    <name evidence="1" type="ORF">CPELLU_LOCUS19485</name>
</gene>
<keyword evidence="2" id="KW-1185">Reference proteome</keyword>
<dbReference type="Proteomes" id="UP000789759">
    <property type="component" value="Unassembled WGS sequence"/>
</dbReference>
<reference evidence="1" key="1">
    <citation type="submission" date="2021-06" db="EMBL/GenBank/DDBJ databases">
        <authorList>
            <person name="Kallberg Y."/>
            <person name="Tangrot J."/>
            <person name="Rosling A."/>
        </authorList>
    </citation>
    <scope>NUCLEOTIDE SEQUENCE</scope>
    <source>
        <strain evidence="1">FL966</strain>
    </source>
</reference>
<name>A0A9N9KD27_9GLOM</name>
<dbReference type="AlphaFoldDB" id="A0A9N9KD27"/>
<comment type="caution">
    <text evidence="1">The sequence shown here is derived from an EMBL/GenBank/DDBJ whole genome shotgun (WGS) entry which is preliminary data.</text>
</comment>